<accession>A0A4R6JUE8</accession>
<dbReference type="AlphaFoldDB" id="A0A4R6JUE8"/>
<dbReference type="Proteomes" id="UP000294901">
    <property type="component" value="Unassembled WGS sequence"/>
</dbReference>
<name>A0A4R6JUE8_9ACTN</name>
<reference evidence="1 2" key="1">
    <citation type="submission" date="2019-03" db="EMBL/GenBank/DDBJ databases">
        <title>Sequencing the genomes of 1000 actinobacteria strains.</title>
        <authorList>
            <person name="Klenk H.-P."/>
        </authorList>
    </citation>
    <scope>NUCLEOTIDE SEQUENCE [LARGE SCALE GENOMIC DNA]</scope>
    <source>
        <strain evidence="1 2">DSM 43805</strain>
    </source>
</reference>
<evidence type="ECO:0000313" key="1">
    <source>
        <dbReference type="EMBL" id="TDO39787.1"/>
    </source>
</evidence>
<evidence type="ECO:0008006" key="3">
    <source>
        <dbReference type="Google" id="ProtNLM"/>
    </source>
</evidence>
<keyword evidence="2" id="KW-1185">Reference proteome</keyword>
<protein>
    <recommendedName>
        <fullName evidence="3">DnaJ-like protein</fullName>
    </recommendedName>
</protein>
<organism evidence="1 2">
    <name type="scientific">Paractinoplanes brasiliensis</name>
    <dbReference type="NCBI Taxonomy" id="52695"/>
    <lineage>
        <taxon>Bacteria</taxon>
        <taxon>Bacillati</taxon>
        <taxon>Actinomycetota</taxon>
        <taxon>Actinomycetes</taxon>
        <taxon>Micromonosporales</taxon>
        <taxon>Micromonosporaceae</taxon>
        <taxon>Paractinoplanes</taxon>
    </lineage>
</organism>
<comment type="caution">
    <text evidence="1">The sequence shown here is derived from an EMBL/GenBank/DDBJ whole genome shotgun (WGS) entry which is preliminary data.</text>
</comment>
<proteinExistence type="predicted"/>
<dbReference type="EMBL" id="SNWR01000001">
    <property type="protein sequence ID" value="TDO39787.1"/>
    <property type="molecule type" value="Genomic_DNA"/>
</dbReference>
<sequence length="75" mass="8445">MDAVRIVASLLCPVLVVITLCYAAVCAVKPFGTCRRCDGRGRHGRGMRSRLCRHCDGTGIRIRFGRHLFNEITRR</sequence>
<evidence type="ECO:0000313" key="2">
    <source>
        <dbReference type="Proteomes" id="UP000294901"/>
    </source>
</evidence>
<gene>
    <name evidence="1" type="ORF">C8E87_3487</name>
</gene>